<dbReference type="PANTHER" id="PTHR47786">
    <property type="entry name" value="ALPHA-1,4-GLUCAN:MALTOSE-1-PHOSPHATE MALTOSYLTRANSFERASE"/>
    <property type="match status" value="1"/>
</dbReference>
<dbReference type="EMBL" id="CP002696">
    <property type="protein sequence ID" value="AEE17648.1"/>
    <property type="molecule type" value="Genomic_DNA"/>
</dbReference>
<dbReference type="Gene3D" id="3.20.20.80">
    <property type="entry name" value="Glycosidases"/>
    <property type="match status" value="1"/>
</dbReference>
<dbReference type="GO" id="GO:0005975">
    <property type="term" value="P:carbohydrate metabolic process"/>
    <property type="evidence" value="ECO:0007669"/>
    <property type="project" value="InterPro"/>
</dbReference>
<accession>F4LL74</accession>
<dbReference type="SUPFAM" id="SSF51445">
    <property type="entry name" value="(Trans)glycosidases"/>
    <property type="match status" value="1"/>
</dbReference>
<sequence>MDVYVLEERFKTDGVSVNEFHVAKTIRDECGFDGTLFASTGNVILANFKNVRIFAQKINDLIESRSQNHAEAGKKMIKAGQLNAMGLIDEIFHYVCALFRRDANPTAFDELLSSLDEAYGKKSVDALLRSFTDDFPPTAVYNGSTSADDYLAADAVDAATGRTRSNRVATLEELVLLRLANENPAFKPFYLLFDDAKLTRNPLYALSWTHVKQFFKKQPIFGPNGVDLVSMLKEPVVFSPHSLKGQLDYIRTHWESVLGEWLKRLLAGIDMISEEEKPGWAPMSGGAPEMAPYDYGALQKEYERFSPDREWMPRVVLMAKTVLVWLDQLSKQYGRDITRLDQIPDEELDMLAARGFTGLWLIGLWERSHASQRIKQICGNPEAAASAYSLYDYDIAQGLGGWDALDNLRRRLWRRGVRLASDMVPNHTGMDSRWINERPDLFVQTRDCPFPGYTFNGENLSLNDRIGVYLEDHYYRKDDCAVVFKRVDHYTGDVRYIYHGNDGTGMPWNDTAQIDFLNPEAREAVIQEILHVARNFPIIRFDAAMVLAKKHIRRLWYPEPGQGGDIASRSEYAVGRDEFEARIPEEFWREVVDRVASELPDTLLLAEAFWMMEGYFVRTLGMHRVYNSAFMNMLKREDNAKYRATIKNTIEFDPQVLKRFVNFMNNPDEETAVAQFGKDGKYFGVCTLMVTMPGLPMFGHGQIEGFSEKYGMEFTKAYWNETPDENLIARHEREIFPLMKKRYLFAEIENFLFYDVWNDGQVNENVFAYSNRCGTERAVVFYNNVYQQASGWIKHSCPYAVKTGSGENDIRKEVHTIGEALGLLPDPRNYCIFREQRSGLWFIRSALDICSNGLYVHLDGFESQVLMDISQVSDDETGKYRILCDTLGGRGVADMETALREIFLKDLYKAFTDAATSEFFEAIHLSCLPATHLKARKLTAPALKDVLETLKPSALVWFETLDAFIHGNYGASAVLGGRDCGKKIPAEKIWKNVEKRLTAIVRTAEIAQKTAAAQKAAVKKEALLKENAQDDAARKSDTAFTVSLYEGMLERPACPEMLAAFALLYAAKDVLGSKATAGSAADLIELWGLERKLQDLLMNENVPAADSFVPLKTILSVLRVCDIAAAVPLNEAGEATPKAIKAAAGTVADHIVHGKYAPLTAGTNSFDNVLWFNAERMTDTVWYAISVPAFFAAGDVSVSLLAKLSALLSGAQVKAEYRAAAFTELLPLPEKARGAKKTAGNGSKITGRPARTGTAKSDAPSSPAKKPKK</sequence>
<evidence type="ECO:0000313" key="4">
    <source>
        <dbReference type="Proteomes" id="UP000006546"/>
    </source>
</evidence>
<feature type="domain" description="Glycosyl hydrolase family 13 catalytic" evidence="2">
    <location>
        <begin position="342"/>
        <end position="733"/>
    </location>
</feature>
<dbReference type="PANTHER" id="PTHR47786:SF2">
    <property type="entry name" value="GLYCOSYL HYDROLASE FAMILY 13 CATALYTIC DOMAIN-CONTAINING PROTEIN"/>
    <property type="match status" value="1"/>
</dbReference>
<dbReference type="OrthoDB" id="9808590at2"/>
<dbReference type="InterPro" id="IPR017853">
    <property type="entry name" value="GH"/>
</dbReference>
<organism evidence="3 4">
    <name type="scientific">Treponema brennaborense (strain DSM 12168 / CIP 105900 / DD5/3)</name>
    <dbReference type="NCBI Taxonomy" id="906968"/>
    <lineage>
        <taxon>Bacteria</taxon>
        <taxon>Pseudomonadati</taxon>
        <taxon>Spirochaetota</taxon>
        <taxon>Spirochaetia</taxon>
        <taxon>Spirochaetales</taxon>
        <taxon>Treponemataceae</taxon>
        <taxon>Treponema</taxon>
    </lineage>
</organism>
<dbReference type="AlphaFoldDB" id="F4LL74"/>
<evidence type="ECO:0000259" key="2">
    <source>
        <dbReference type="SMART" id="SM00642"/>
    </source>
</evidence>
<dbReference type="Proteomes" id="UP000006546">
    <property type="component" value="Chromosome"/>
</dbReference>
<evidence type="ECO:0000313" key="3">
    <source>
        <dbReference type="EMBL" id="AEE17648.1"/>
    </source>
</evidence>
<dbReference type="STRING" id="906968.Trebr_2239"/>
<dbReference type="HOGENOM" id="CLU_005647_0_0_12"/>
<keyword evidence="4" id="KW-1185">Reference proteome</keyword>
<feature type="compositionally biased region" description="Low complexity" evidence="1">
    <location>
        <begin position="1255"/>
        <end position="1269"/>
    </location>
</feature>
<dbReference type="SMART" id="SM00642">
    <property type="entry name" value="Aamy"/>
    <property type="match status" value="1"/>
</dbReference>
<reference evidence="4" key="1">
    <citation type="submission" date="2011-04" db="EMBL/GenBank/DDBJ databases">
        <title>The complete genome of Treponema brennaborense DSM 12168.</title>
        <authorList>
            <person name="Lucas S."/>
            <person name="Han J."/>
            <person name="Lapidus A."/>
            <person name="Bruce D."/>
            <person name="Goodwin L."/>
            <person name="Pitluck S."/>
            <person name="Peters L."/>
            <person name="Kyrpides N."/>
            <person name="Mavromatis K."/>
            <person name="Ivanova N."/>
            <person name="Mikhailova N."/>
            <person name="Pagani I."/>
            <person name="Teshima H."/>
            <person name="Detter J.C."/>
            <person name="Tapia R."/>
            <person name="Han C."/>
            <person name="Land M."/>
            <person name="Hauser L."/>
            <person name="Markowitz V."/>
            <person name="Cheng J.-F."/>
            <person name="Hugenholtz P."/>
            <person name="Woyke T."/>
            <person name="Wu D."/>
            <person name="Gronow S."/>
            <person name="Wellnitz S."/>
            <person name="Brambilla E."/>
            <person name="Klenk H.-P."/>
            <person name="Eisen J.A."/>
        </authorList>
    </citation>
    <scope>NUCLEOTIDE SEQUENCE [LARGE SCALE GENOMIC DNA]</scope>
    <source>
        <strain evidence="4">DSM 12168 / CIP 105900 / DD5/3</strain>
    </source>
</reference>
<dbReference type="KEGG" id="tbe:Trebr_2239"/>
<dbReference type="eggNOG" id="COG0366">
    <property type="taxonomic scope" value="Bacteria"/>
</dbReference>
<evidence type="ECO:0000256" key="1">
    <source>
        <dbReference type="SAM" id="MobiDB-lite"/>
    </source>
</evidence>
<dbReference type="RefSeq" id="WP_013759349.1">
    <property type="nucleotide sequence ID" value="NC_015500.1"/>
</dbReference>
<proteinExistence type="predicted"/>
<protein>
    <submittedName>
        <fullName evidence="3">Alpha amylase catalytic region</fullName>
    </submittedName>
</protein>
<feature type="region of interest" description="Disordered" evidence="1">
    <location>
        <begin position="1233"/>
        <end position="1269"/>
    </location>
</feature>
<name>F4LL74_TREBD</name>
<gene>
    <name evidence="3" type="ordered locus">Trebr_2239</name>
</gene>
<dbReference type="InterPro" id="IPR006047">
    <property type="entry name" value="GH13_cat_dom"/>
</dbReference>